<dbReference type="RefSeq" id="WP_085544004.1">
    <property type="nucleotide sequence ID" value="NZ_FXBB01000006.1"/>
</dbReference>
<name>A0A1X7IWB9_9BACT</name>
<keyword evidence="5" id="KW-1185">Reference proteome</keyword>
<keyword evidence="1 2" id="KW-0597">Phosphoprotein</keyword>
<proteinExistence type="predicted"/>
<evidence type="ECO:0000256" key="1">
    <source>
        <dbReference type="ARBA" id="ARBA00022553"/>
    </source>
</evidence>
<dbReference type="GO" id="GO:0000160">
    <property type="term" value="P:phosphorelay signal transduction system"/>
    <property type="evidence" value="ECO:0007669"/>
    <property type="project" value="InterPro"/>
</dbReference>
<dbReference type="InterPro" id="IPR050595">
    <property type="entry name" value="Bact_response_regulator"/>
</dbReference>
<protein>
    <submittedName>
        <fullName evidence="4">CheY chemotaxis protein or a CheY-like REC (Receiver) domain</fullName>
    </submittedName>
</protein>
<dbReference type="InterPro" id="IPR011006">
    <property type="entry name" value="CheY-like_superfamily"/>
</dbReference>
<dbReference type="OrthoDB" id="9808843at2"/>
<evidence type="ECO:0000313" key="5">
    <source>
        <dbReference type="Proteomes" id="UP000193355"/>
    </source>
</evidence>
<sequence>MSQTKVMIVEDEFIIAMDLKMRLEKMGYDVPDLPDISSISFETIAAEEPDIVLMDIRLGDGIDGISLAGDVYRKLDIPVVFTTAHSDSITLDRAGKTNPYGYLIKPMKDQEVKASITMALHKHHTESQLRKLFANIPNGVIVVRRDDDLRDFVIDAVNPAASDLDSAGEEMIGRTLASYLMRSVCYDLEGDGCFGLIETVFKVWKYGESIPYTLTAIRDNSILGWREYFVYKSSKNEVTVVFRDVTEQKRLEEALRLRTSDMMYSIDHLSALRSCLEVSMESRLPIPKRISYLADFMTQAVQEPEDMSVRVSWENNEVRSSRFHGMEWTFSRPVLLGGEKLGTVEWGYSGEKDRLFEGPFSREEVDLFESIVQIISHLIDDDRGNALWQDRLRIYVSLLNGIKKPLLFINKEGDVDFINVAMEKVLDMASEEVKSLPVDMLPLSCALDLGKTCARVIGSGVAESIALPEGDGEVRPALNDEGEVLGVLIFFPHQEAGSDEL</sequence>
<dbReference type="Proteomes" id="UP000193355">
    <property type="component" value="Unassembled WGS sequence"/>
</dbReference>
<dbReference type="Pfam" id="PF00072">
    <property type="entry name" value="Response_reg"/>
    <property type="match status" value="1"/>
</dbReference>
<reference evidence="5" key="1">
    <citation type="submission" date="2017-04" db="EMBL/GenBank/DDBJ databases">
        <authorList>
            <person name="Varghese N."/>
            <person name="Submissions S."/>
        </authorList>
    </citation>
    <scope>NUCLEOTIDE SEQUENCE [LARGE SCALE GENOMIC DNA]</scope>
    <source>
        <strain evidence="5">USBA 82</strain>
    </source>
</reference>
<dbReference type="PANTHER" id="PTHR44591:SF3">
    <property type="entry name" value="RESPONSE REGULATORY DOMAIN-CONTAINING PROTEIN"/>
    <property type="match status" value="1"/>
</dbReference>
<accession>A0A1X7IWB9</accession>
<dbReference type="SUPFAM" id="SSF52172">
    <property type="entry name" value="CheY-like"/>
    <property type="match status" value="1"/>
</dbReference>
<evidence type="ECO:0000313" key="4">
    <source>
        <dbReference type="EMBL" id="SMG19391.1"/>
    </source>
</evidence>
<dbReference type="AlphaFoldDB" id="A0A1X7IWB9"/>
<evidence type="ECO:0000256" key="2">
    <source>
        <dbReference type="PROSITE-ProRule" id="PRU00169"/>
    </source>
</evidence>
<dbReference type="CDD" id="cd17534">
    <property type="entry name" value="REC_DC-like"/>
    <property type="match status" value="1"/>
</dbReference>
<dbReference type="SMART" id="SM00448">
    <property type="entry name" value="REC"/>
    <property type="match status" value="1"/>
</dbReference>
<dbReference type="InterPro" id="IPR001789">
    <property type="entry name" value="Sig_transdc_resp-reg_receiver"/>
</dbReference>
<dbReference type="PROSITE" id="PS50110">
    <property type="entry name" value="RESPONSE_REGULATORY"/>
    <property type="match status" value="1"/>
</dbReference>
<dbReference type="STRING" id="561720.SAMN06275492_1062"/>
<dbReference type="Gene3D" id="3.40.50.2300">
    <property type="match status" value="1"/>
</dbReference>
<dbReference type="EMBL" id="FXBB01000006">
    <property type="protein sequence ID" value="SMG19391.1"/>
    <property type="molecule type" value="Genomic_DNA"/>
</dbReference>
<organism evidence="4 5">
    <name type="scientific">Dethiosulfovibrio salsuginis</name>
    <dbReference type="NCBI Taxonomy" id="561720"/>
    <lineage>
        <taxon>Bacteria</taxon>
        <taxon>Thermotogati</taxon>
        <taxon>Synergistota</taxon>
        <taxon>Synergistia</taxon>
        <taxon>Synergistales</taxon>
        <taxon>Dethiosulfovibrionaceae</taxon>
        <taxon>Dethiosulfovibrio</taxon>
    </lineage>
</organism>
<dbReference type="Gene3D" id="3.30.450.20">
    <property type="entry name" value="PAS domain"/>
    <property type="match status" value="1"/>
</dbReference>
<feature type="domain" description="Response regulatory" evidence="3">
    <location>
        <begin position="5"/>
        <end position="120"/>
    </location>
</feature>
<dbReference type="PANTHER" id="PTHR44591">
    <property type="entry name" value="STRESS RESPONSE REGULATOR PROTEIN 1"/>
    <property type="match status" value="1"/>
</dbReference>
<gene>
    <name evidence="4" type="ORF">SAMN06275492_1062</name>
</gene>
<feature type="modified residue" description="4-aspartylphosphate" evidence="2">
    <location>
        <position position="55"/>
    </location>
</feature>
<evidence type="ECO:0000259" key="3">
    <source>
        <dbReference type="PROSITE" id="PS50110"/>
    </source>
</evidence>